<dbReference type="InParanoid" id="A0A067M9N3"/>
<organism evidence="1 2">
    <name type="scientific">Botryobasidium botryosum (strain FD-172 SS1)</name>
    <dbReference type="NCBI Taxonomy" id="930990"/>
    <lineage>
        <taxon>Eukaryota</taxon>
        <taxon>Fungi</taxon>
        <taxon>Dikarya</taxon>
        <taxon>Basidiomycota</taxon>
        <taxon>Agaricomycotina</taxon>
        <taxon>Agaricomycetes</taxon>
        <taxon>Cantharellales</taxon>
        <taxon>Botryobasidiaceae</taxon>
        <taxon>Botryobasidium</taxon>
    </lineage>
</organism>
<dbReference type="EMBL" id="KL198093">
    <property type="protein sequence ID" value="KDQ08291.1"/>
    <property type="molecule type" value="Genomic_DNA"/>
</dbReference>
<name>A0A067M9N3_BOTB1</name>
<evidence type="ECO:0000313" key="2">
    <source>
        <dbReference type="Proteomes" id="UP000027195"/>
    </source>
</evidence>
<proteinExistence type="predicted"/>
<gene>
    <name evidence="1" type="ORF">BOTBODRAFT_571605</name>
</gene>
<sequence length="165" mass="17833">MRVLTCANAGTRGVAWCLVRADRANAHHKARTVYPREEFLPDRSNIRAQGAAPPGLAVRLACSGRLGTPRLCSAGCDCTTGSGRREAPGSIEHMQIDPRAKRVPCLVATLSQCKQAQLGLVRSPARVAKSSSATWLCADLRGCKLEKDEMHMIALSIRRRLTLTG</sequence>
<protein>
    <submittedName>
        <fullName evidence="1">Uncharacterized protein</fullName>
    </submittedName>
</protein>
<dbReference type="HOGENOM" id="CLU_1610500_0_0_1"/>
<dbReference type="AlphaFoldDB" id="A0A067M9N3"/>
<evidence type="ECO:0000313" key="1">
    <source>
        <dbReference type="EMBL" id="KDQ08291.1"/>
    </source>
</evidence>
<keyword evidence="2" id="KW-1185">Reference proteome</keyword>
<accession>A0A067M9N3</accession>
<reference evidence="2" key="1">
    <citation type="journal article" date="2014" name="Proc. Natl. Acad. Sci. U.S.A.">
        <title>Extensive sampling of basidiomycete genomes demonstrates inadequacy of the white-rot/brown-rot paradigm for wood decay fungi.</title>
        <authorList>
            <person name="Riley R."/>
            <person name="Salamov A.A."/>
            <person name="Brown D.W."/>
            <person name="Nagy L.G."/>
            <person name="Floudas D."/>
            <person name="Held B.W."/>
            <person name="Levasseur A."/>
            <person name="Lombard V."/>
            <person name="Morin E."/>
            <person name="Otillar R."/>
            <person name="Lindquist E.A."/>
            <person name="Sun H."/>
            <person name="LaButti K.M."/>
            <person name="Schmutz J."/>
            <person name="Jabbour D."/>
            <person name="Luo H."/>
            <person name="Baker S.E."/>
            <person name="Pisabarro A.G."/>
            <person name="Walton J.D."/>
            <person name="Blanchette R.A."/>
            <person name="Henrissat B."/>
            <person name="Martin F."/>
            <person name="Cullen D."/>
            <person name="Hibbett D.S."/>
            <person name="Grigoriev I.V."/>
        </authorList>
    </citation>
    <scope>NUCLEOTIDE SEQUENCE [LARGE SCALE GENOMIC DNA]</scope>
    <source>
        <strain evidence="2">FD-172 SS1</strain>
    </source>
</reference>
<dbReference type="Proteomes" id="UP000027195">
    <property type="component" value="Unassembled WGS sequence"/>
</dbReference>